<dbReference type="Proteomes" id="UP000475545">
    <property type="component" value="Unassembled WGS sequence"/>
</dbReference>
<evidence type="ECO:0000313" key="2">
    <source>
        <dbReference type="Proteomes" id="UP000475545"/>
    </source>
</evidence>
<proteinExistence type="predicted"/>
<keyword evidence="2" id="KW-1185">Reference proteome</keyword>
<dbReference type="AlphaFoldDB" id="A0A6L7GN12"/>
<gene>
    <name evidence="1" type="ORF">GIY30_06075</name>
</gene>
<comment type="caution">
    <text evidence="1">The sequence shown here is derived from an EMBL/GenBank/DDBJ whole genome shotgun (WGS) entry which is preliminary data.</text>
</comment>
<accession>A0A6L7GN12</accession>
<protein>
    <submittedName>
        <fullName evidence="1">Uncharacterized protein</fullName>
    </submittedName>
</protein>
<organism evidence="1 2">
    <name type="scientific">Gordonia mangrovi</name>
    <dbReference type="NCBI Taxonomy" id="2665643"/>
    <lineage>
        <taxon>Bacteria</taxon>
        <taxon>Bacillati</taxon>
        <taxon>Actinomycetota</taxon>
        <taxon>Actinomycetes</taxon>
        <taxon>Mycobacteriales</taxon>
        <taxon>Gordoniaceae</taxon>
        <taxon>Gordonia</taxon>
    </lineage>
</organism>
<dbReference type="RefSeq" id="WP_160900992.1">
    <property type="nucleotide sequence ID" value="NZ_CP102850.1"/>
</dbReference>
<sequence>MSDADGMPREYLEVLRSLALDPTIRPLVREAVFDLNSESLTDSVIPMPTSWRSDDYRLFCEDRRVRHAELARRVNQAVDDSIEWGARTHLAGVQTEEREAIEAWTRDQFERELRAWLRVNPSVTYER</sequence>
<dbReference type="EMBL" id="WMBR01000001">
    <property type="protein sequence ID" value="MXP20923.1"/>
    <property type="molecule type" value="Genomic_DNA"/>
</dbReference>
<evidence type="ECO:0000313" key="1">
    <source>
        <dbReference type="EMBL" id="MXP20923.1"/>
    </source>
</evidence>
<name>A0A6L7GN12_9ACTN</name>
<reference evidence="1 2" key="1">
    <citation type="submission" date="2019-11" db="EMBL/GenBank/DDBJ databases">
        <title>Gordonia sp. nov., a novel actinobacterium isolated from mangrove soil in Hainan.</title>
        <authorList>
            <person name="Huang X."/>
            <person name="Xie Y."/>
            <person name="Chu X."/>
            <person name="Xiao K."/>
        </authorList>
    </citation>
    <scope>NUCLEOTIDE SEQUENCE [LARGE SCALE GENOMIC DNA]</scope>
    <source>
        <strain evidence="1 2">HNM0687</strain>
    </source>
</reference>